<sequence length="54" mass="6174">MANNIDFDSLLLLTKAKSESDIQLICDNYIDIQSMTISVPRVVVNKTRQLLDNY</sequence>
<name>A0A7R9MS70_9ACAR</name>
<gene>
    <name evidence="1" type="ORF">ONB1V03_LOCUS21749</name>
</gene>
<keyword evidence="2" id="KW-1185">Reference proteome</keyword>
<dbReference type="AlphaFoldDB" id="A0A7R9MS70"/>
<feature type="non-terminal residue" evidence="1">
    <location>
        <position position="1"/>
    </location>
</feature>
<evidence type="ECO:0000313" key="2">
    <source>
        <dbReference type="Proteomes" id="UP000728032"/>
    </source>
</evidence>
<dbReference type="OrthoDB" id="10442943at2759"/>
<proteinExistence type="predicted"/>
<dbReference type="EMBL" id="OC958899">
    <property type="protein sequence ID" value="CAD7665191.1"/>
    <property type="molecule type" value="Genomic_DNA"/>
</dbReference>
<protein>
    <submittedName>
        <fullName evidence="1">Uncharacterized protein</fullName>
    </submittedName>
</protein>
<reference evidence="1" key="1">
    <citation type="submission" date="2020-11" db="EMBL/GenBank/DDBJ databases">
        <authorList>
            <person name="Tran Van P."/>
        </authorList>
    </citation>
    <scope>NUCLEOTIDE SEQUENCE</scope>
</reference>
<organism evidence="1">
    <name type="scientific">Oppiella nova</name>
    <dbReference type="NCBI Taxonomy" id="334625"/>
    <lineage>
        <taxon>Eukaryota</taxon>
        <taxon>Metazoa</taxon>
        <taxon>Ecdysozoa</taxon>
        <taxon>Arthropoda</taxon>
        <taxon>Chelicerata</taxon>
        <taxon>Arachnida</taxon>
        <taxon>Acari</taxon>
        <taxon>Acariformes</taxon>
        <taxon>Sarcoptiformes</taxon>
        <taxon>Oribatida</taxon>
        <taxon>Brachypylina</taxon>
        <taxon>Oppioidea</taxon>
        <taxon>Oppiidae</taxon>
        <taxon>Oppiella</taxon>
    </lineage>
</organism>
<dbReference type="Proteomes" id="UP000728032">
    <property type="component" value="Unassembled WGS sequence"/>
</dbReference>
<evidence type="ECO:0000313" key="1">
    <source>
        <dbReference type="EMBL" id="CAD7665191.1"/>
    </source>
</evidence>
<dbReference type="EMBL" id="CAJPVJ010044074">
    <property type="protein sequence ID" value="CAG2182328.1"/>
    <property type="molecule type" value="Genomic_DNA"/>
</dbReference>
<accession>A0A7R9MS70</accession>